<dbReference type="InterPro" id="IPR038408">
    <property type="entry name" value="GNK2_sf"/>
</dbReference>
<evidence type="ECO:0000256" key="13">
    <source>
        <dbReference type="ARBA" id="ARBA00023180"/>
    </source>
</evidence>
<keyword evidence="6" id="KW-0677">Repeat</keyword>
<comment type="catalytic activity">
    <reaction evidence="14">
        <text>L-seryl-[protein] + ATP = O-phospho-L-seryl-[protein] + ADP + H(+)</text>
        <dbReference type="Rhea" id="RHEA:17989"/>
        <dbReference type="Rhea" id="RHEA-COMP:9863"/>
        <dbReference type="Rhea" id="RHEA-COMP:11604"/>
        <dbReference type="ChEBI" id="CHEBI:15378"/>
        <dbReference type="ChEBI" id="CHEBI:29999"/>
        <dbReference type="ChEBI" id="CHEBI:30616"/>
        <dbReference type="ChEBI" id="CHEBI:83421"/>
        <dbReference type="ChEBI" id="CHEBI:456216"/>
    </reaction>
</comment>
<evidence type="ECO:0008006" key="20">
    <source>
        <dbReference type="Google" id="ProtNLM"/>
    </source>
</evidence>
<dbReference type="InterPro" id="IPR000719">
    <property type="entry name" value="Prot_kinase_dom"/>
</dbReference>
<evidence type="ECO:0000256" key="3">
    <source>
        <dbReference type="ARBA" id="ARBA00022679"/>
    </source>
</evidence>
<dbReference type="AlphaFoldDB" id="A0A059CDZ5"/>
<evidence type="ECO:0000256" key="9">
    <source>
        <dbReference type="ARBA" id="ARBA00022840"/>
    </source>
</evidence>
<dbReference type="Gene3D" id="1.10.510.10">
    <property type="entry name" value="Transferase(Phosphotransferase) domain 1"/>
    <property type="match status" value="1"/>
</dbReference>
<evidence type="ECO:0000313" key="19">
    <source>
        <dbReference type="EMBL" id="KCW76439.1"/>
    </source>
</evidence>
<dbReference type="GO" id="GO:0007165">
    <property type="term" value="P:signal transduction"/>
    <property type="evidence" value="ECO:0000318"/>
    <property type="project" value="GO_Central"/>
</dbReference>
<dbReference type="OMA" id="QPAFFNV"/>
<dbReference type="PROSITE" id="PS51473">
    <property type="entry name" value="GNK2"/>
    <property type="match status" value="2"/>
</dbReference>
<dbReference type="SMART" id="SM00220">
    <property type="entry name" value="S_TKc"/>
    <property type="match status" value="1"/>
</dbReference>
<dbReference type="GO" id="GO:0005886">
    <property type="term" value="C:plasma membrane"/>
    <property type="evidence" value="ECO:0000318"/>
    <property type="project" value="GO_Central"/>
</dbReference>
<dbReference type="GO" id="GO:0009626">
    <property type="term" value="P:plant-type hypersensitive response"/>
    <property type="evidence" value="ECO:0000318"/>
    <property type="project" value="GO_Central"/>
</dbReference>
<dbReference type="CDD" id="cd23509">
    <property type="entry name" value="Gnk2-like"/>
    <property type="match status" value="2"/>
</dbReference>
<sequence>MSLHYCSNSTTFSPNSTYHANLNLVLDDLVRDADADTDDGFNFTSSKASSSNVVYGSFMCRGNVPKKECADCVRNASIRITELCQMTKVSFLWYDQCMLRYSDRNFTSKVELEPQLNGYNEENIEQPDEFMNLLNETTDHAAKEVAQHPPKMYGHREAKFHREKTLYTFAQCVPYISKTDCWECLRNATSSLLSLPKGKIGGRVLLPSCFVRFEIYPFYGSSPKVRRQISELHSLQFDLQTIEVATNNFSNDKKLGEGGFGPVYKGTLPSGQEIAAKRLSRSSGQGVEEFKTEVELVAKLQHRNLVRLLGFSMERDETILVYEYVPNGSLDNLLFDPELSGRLDWSTRYKVMVGVARGLLYLHEDSRLRIIHRDLKASNILLDVDMNPKISDFGMARIFSANQTEASTNRIVGTYGYMSPEYLMFGHFSVKSDVFSYGVLMLEIITGKKNSQFLALDCDGGLLGHVWKHWTSRSPSEVVDPALSNAYSVNEVIRCMHIGLLCVQDDTEDRPTMDSVVLMLNSESISIPMPQRPSFFFPNKRNKPAPCVLNLDQSTGKADQSSSKITPPWSPTDSGASLSSKT</sequence>
<evidence type="ECO:0000256" key="16">
    <source>
        <dbReference type="SAM" id="MobiDB-lite"/>
    </source>
</evidence>
<evidence type="ECO:0000256" key="14">
    <source>
        <dbReference type="ARBA" id="ARBA00047558"/>
    </source>
</evidence>
<dbReference type="PANTHER" id="PTHR27002">
    <property type="entry name" value="RECEPTOR-LIKE SERINE/THREONINE-PROTEIN KINASE SD1-8"/>
    <property type="match status" value="1"/>
</dbReference>
<keyword evidence="7" id="KW-0547">Nucleotide-binding</keyword>
<dbReference type="Gene3D" id="3.30.200.20">
    <property type="entry name" value="Phosphorylase Kinase, domain 1"/>
    <property type="match status" value="1"/>
</dbReference>
<reference evidence="19" key="1">
    <citation type="submission" date="2013-07" db="EMBL/GenBank/DDBJ databases">
        <title>The genome of Eucalyptus grandis.</title>
        <authorList>
            <person name="Schmutz J."/>
            <person name="Hayes R."/>
            <person name="Myburg A."/>
            <person name="Tuskan G."/>
            <person name="Grattapaglia D."/>
            <person name="Rokhsar D.S."/>
        </authorList>
    </citation>
    <scope>NUCLEOTIDE SEQUENCE</scope>
    <source>
        <tissue evidence="19">Leaf extractions</tissue>
    </source>
</reference>
<keyword evidence="3" id="KW-0808">Transferase</keyword>
<dbReference type="FunFam" id="1.10.510.10:FF:000129">
    <property type="entry name" value="cysteine-rich receptor-like protein kinase 10"/>
    <property type="match status" value="1"/>
</dbReference>
<keyword evidence="2" id="KW-0723">Serine/threonine-protein kinase</keyword>
<dbReference type="EMBL" id="KK198756">
    <property type="protein sequence ID" value="KCW76439.1"/>
    <property type="molecule type" value="Genomic_DNA"/>
</dbReference>
<dbReference type="PANTHER" id="PTHR27002:SF1050">
    <property type="entry name" value="CYSTEINE-RICH RECEPTOR-LIKE PROTEIN KINASE 5"/>
    <property type="match status" value="1"/>
</dbReference>
<feature type="domain" description="Gnk2-homologous" evidence="18">
    <location>
        <begin position="112"/>
        <end position="218"/>
    </location>
</feature>
<dbReference type="InterPro" id="IPR001245">
    <property type="entry name" value="Ser-Thr/Tyr_kinase_cat_dom"/>
</dbReference>
<dbReference type="Gene3D" id="3.30.430.20">
    <property type="entry name" value="Gnk2 domain, C-X8-C-X2-C motif"/>
    <property type="match status" value="2"/>
</dbReference>
<dbReference type="GO" id="GO:0005524">
    <property type="term" value="F:ATP binding"/>
    <property type="evidence" value="ECO:0007669"/>
    <property type="project" value="UniProtKB-KW"/>
</dbReference>
<comment type="subcellular location">
    <subcellularLocation>
        <location evidence="1">Membrane</location>
        <topology evidence="1">Single-pass membrane protein</topology>
    </subcellularLocation>
</comment>
<keyword evidence="11" id="KW-0472">Membrane</keyword>
<dbReference type="FunFam" id="3.30.200.20:FF:000142">
    <property type="entry name" value="Cysteine-rich receptor-like protein kinase 10"/>
    <property type="match status" value="1"/>
</dbReference>
<evidence type="ECO:0000256" key="5">
    <source>
        <dbReference type="ARBA" id="ARBA00022729"/>
    </source>
</evidence>
<keyword evidence="4" id="KW-0812">Transmembrane</keyword>
<dbReference type="SUPFAM" id="SSF56112">
    <property type="entry name" value="Protein kinase-like (PK-like)"/>
    <property type="match status" value="1"/>
</dbReference>
<evidence type="ECO:0000256" key="12">
    <source>
        <dbReference type="ARBA" id="ARBA00023170"/>
    </source>
</evidence>
<dbReference type="Gramene" id="KCW76439">
    <property type="protein sequence ID" value="KCW76439"/>
    <property type="gene ID" value="EUGRSUZ_D00830"/>
</dbReference>
<accession>A0A059CDZ5</accession>
<dbReference type="GO" id="GO:0004674">
    <property type="term" value="F:protein serine/threonine kinase activity"/>
    <property type="evidence" value="ECO:0000318"/>
    <property type="project" value="GO_Central"/>
</dbReference>
<keyword evidence="13" id="KW-0325">Glycoprotein</keyword>
<evidence type="ECO:0000256" key="6">
    <source>
        <dbReference type="ARBA" id="ARBA00022737"/>
    </source>
</evidence>
<feature type="domain" description="Gnk2-homologous" evidence="18">
    <location>
        <begin position="1"/>
        <end position="106"/>
    </location>
</feature>
<name>A0A059CDZ5_EUCGR</name>
<dbReference type="CDD" id="cd14066">
    <property type="entry name" value="STKc_IRAK"/>
    <property type="match status" value="1"/>
</dbReference>
<dbReference type="PROSITE" id="PS00108">
    <property type="entry name" value="PROTEIN_KINASE_ST"/>
    <property type="match status" value="1"/>
</dbReference>
<evidence type="ECO:0000256" key="15">
    <source>
        <dbReference type="ARBA" id="ARBA00047951"/>
    </source>
</evidence>
<evidence type="ECO:0000256" key="10">
    <source>
        <dbReference type="ARBA" id="ARBA00022989"/>
    </source>
</evidence>
<feature type="domain" description="Protein kinase" evidence="17">
    <location>
        <begin position="249"/>
        <end position="525"/>
    </location>
</feature>
<organism evidence="19">
    <name type="scientific">Eucalyptus grandis</name>
    <name type="common">Flooded gum</name>
    <dbReference type="NCBI Taxonomy" id="71139"/>
    <lineage>
        <taxon>Eukaryota</taxon>
        <taxon>Viridiplantae</taxon>
        <taxon>Streptophyta</taxon>
        <taxon>Embryophyta</taxon>
        <taxon>Tracheophyta</taxon>
        <taxon>Spermatophyta</taxon>
        <taxon>Magnoliopsida</taxon>
        <taxon>eudicotyledons</taxon>
        <taxon>Gunneridae</taxon>
        <taxon>Pentapetalae</taxon>
        <taxon>rosids</taxon>
        <taxon>malvids</taxon>
        <taxon>Myrtales</taxon>
        <taxon>Myrtaceae</taxon>
        <taxon>Myrtoideae</taxon>
        <taxon>Eucalypteae</taxon>
        <taxon>Eucalyptus</taxon>
    </lineage>
</organism>
<evidence type="ECO:0000256" key="1">
    <source>
        <dbReference type="ARBA" id="ARBA00004167"/>
    </source>
</evidence>
<evidence type="ECO:0000256" key="2">
    <source>
        <dbReference type="ARBA" id="ARBA00022527"/>
    </source>
</evidence>
<dbReference type="InterPro" id="IPR002902">
    <property type="entry name" value="GNK2"/>
</dbReference>
<dbReference type="eggNOG" id="ENOG502QWDY">
    <property type="taxonomic scope" value="Eukaryota"/>
</dbReference>
<keyword evidence="9" id="KW-0067">ATP-binding</keyword>
<keyword evidence="12" id="KW-0675">Receptor</keyword>
<evidence type="ECO:0000256" key="8">
    <source>
        <dbReference type="ARBA" id="ARBA00022777"/>
    </source>
</evidence>
<dbReference type="InParanoid" id="A0A059CDZ5"/>
<dbReference type="GO" id="GO:0042742">
    <property type="term" value="P:defense response to bacterium"/>
    <property type="evidence" value="ECO:0000318"/>
    <property type="project" value="GO_Central"/>
</dbReference>
<evidence type="ECO:0000256" key="7">
    <source>
        <dbReference type="ARBA" id="ARBA00022741"/>
    </source>
</evidence>
<dbReference type="InterPro" id="IPR008271">
    <property type="entry name" value="Ser/Thr_kinase_AS"/>
</dbReference>
<protein>
    <recommendedName>
        <fullName evidence="20">Cysteine-rich receptor-like protein kinase</fullName>
    </recommendedName>
</protein>
<dbReference type="InterPro" id="IPR011009">
    <property type="entry name" value="Kinase-like_dom_sf"/>
</dbReference>
<evidence type="ECO:0000256" key="4">
    <source>
        <dbReference type="ARBA" id="ARBA00022692"/>
    </source>
</evidence>
<evidence type="ECO:0000259" key="18">
    <source>
        <dbReference type="PROSITE" id="PS51473"/>
    </source>
</evidence>
<keyword evidence="10" id="KW-1133">Transmembrane helix</keyword>
<keyword evidence="8" id="KW-0418">Kinase</keyword>
<proteinExistence type="predicted"/>
<gene>
    <name evidence="19" type="ORF">EUGRSUZ_D00830</name>
</gene>
<comment type="catalytic activity">
    <reaction evidence="15">
        <text>L-threonyl-[protein] + ATP = O-phospho-L-threonyl-[protein] + ADP + H(+)</text>
        <dbReference type="Rhea" id="RHEA:46608"/>
        <dbReference type="Rhea" id="RHEA-COMP:11060"/>
        <dbReference type="Rhea" id="RHEA-COMP:11605"/>
        <dbReference type="ChEBI" id="CHEBI:15378"/>
        <dbReference type="ChEBI" id="CHEBI:30013"/>
        <dbReference type="ChEBI" id="CHEBI:30616"/>
        <dbReference type="ChEBI" id="CHEBI:61977"/>
        <dbReference type="ChEBI" id="CHEBI:456216"/>
    </reaction>
</comment>
<keyword evidence="5" id="KW-0732">Signal</keyword>
<feature type="region of interest" description="Disordered" evidence="16">
    <location>
        <begin position="547"/>
        <end position="582"/>
    </location>
</feature>
<evidence type="ECO:0000256" key="11">
    <source>
        <dbReference type="ARBA" id="ARBA00023136"/>
    </source>
</evidence>
<dbReference type="Pfam" id="PF07714">
    <property type="entry name" value="PK_Tyr_Ser-Thr"/>
    <property type="match status" value="1"/>
</dbReference>
<dbReference type="Pfam" id="PF01657">
    <property type="entry name" value="Stress-antifung"/>
    <property type="match status" value="2"/>
</dbReference>
<evidence type="ECO:0000259" key="17">
    <source>
        <dbReference type="PROSITE" id="PS50011"/>
    </source>
</evidence>
<dbReference type="PROSITE" id="PS50011">
    <property type="entry name" value="PROTEIN_KINASE_DOM"/>
    <property type="match status" value="1"/>
</dbReference>
<feature type="compositionally biased region" description="Polar residues" evidence="16">
    <location>
        <begin position="551"/>
        <end position="582"/>
    </location>
</feature>